<organism evidence="1 2">
    <name type="scientific">Nocardioides psychrotolerans</name>
    <dbReference type="NCBI Taxonomy" id="1005945"/>
    <lineage>
        <taxon>Bacteria</taxon>
        <taxon>Bacillati</taxon>
        <taxon>Actinomycetota</taxon>
        <taxon>Actinomycetes</taxon>
        <taxon>Propionibacteriales</taxon>
        <taxon>Nocardioidaceae</taxon>
        <taxon>Nocardioides</taxon>
    </lineage>
</organism>
<dbReference type="STRING" id="1005945.SAMN05216561_108152"/>
<sequence length="80" mass="8929">MTPTRARVKRQVDDDRSLILRLTSRPSVTLSDIAREARCSPTFVSACAHGRSRATPRVREAAERLLGVPADELFPAWPRS</sequence>
<dbReference type="Gene3D" id="1.10.260.40">
    <property type="entry name" value="lambda repressor-like DNA-binding domains"/>
    <property type="match status" value="1"/>
</dbReference>
<dbReference type="CDD" id="cd00093">
    <property type="entry name" value="HTH_XRE"/>
    <property type="match status" value="1"/>
</dbReference>
<gene>
    <name evidence="1" type="ORF">SAMN05216561_108152</name>
</gene>
<reference evidence="1 2" key="1">
    <citation type="submission" date="2016-10" db="EMBL/GenBank/DDBJ databases">
        <authorList>
            <person name="de Groot N.N."/>
        </authorList>
    </citation>
    <scope>NUCLEOTIDE SEQUENCE [LARGE SCALE GENOMIC DNA]</scope>
    <source>
        <strain evidence="1 2">CGMCC 1.11156</strain>
    </source>
</reference>
<protein>
    <submittedName>
        <fullName evidence="1">Helix-turn-helix domain-containing protein</fullName>
    </submittedName>
</protein>
<dbReference type="GO" id="GO:0003677">
    <property type="term" value="F:DNA binding"/>
    <property type="evidence" value="ECO:0007669"/>
    <property type="project" value="InterPro"/>
</dbReference>
<name>A0A1I3I7Y1_9ACTN</name>
<keyword evidence="2" id="KW-1185">Reference proteome</keyword>
<evidence type="ECO:0000313" key="1">
    <source>
        <dbReference type="EMBL" id="SFI43999.1"/>
    </source>
</evidence>
<evidence type="ECO:0000313" key="2">
    <source>
        <dbReference type="Proteomes" id="UP000198649"/>
    </source>
</evidence>
<dbReference type="InterPro" id="IPR001387">
    <property type="entry name" value="Cro/C1-type_HTH"/>
</dbReference>
<accession>A0A1I3I7Y1</accession>
<dbReference type="InterPro" id="IPR010982">
    <property type="entry name" value="Lambda_DNA-bd_dom_sf"/>
</dbReference>
<dbReference type="SUPFAM" id="SSF47413">
    <property type="entry name" value="lambda repressor-like DNA-binding domains"/>
    <property type="match status" value="1"/>
</dbReference>
<proteinExistence type="predicted"/>
<dbReference type="Proteomes" id="UP000198649">
    <property type="component" value="Unassembled WGS sequence"/>
</dbReference>
<dbReference type="AlphaFoldDB" id="A0A1I3I7Y1"/>
<dbReference type="EMBL" id="FOQG01000008">
    <property type="protein sequence ID" value="SFI43999.1"/>
    <property type="molecule type" value="Genomic_DNA"/>
</dbReference>